<dbReference type="EMBL" id="JAWJWF010000002">
    <property type="protein sequence ID" value="KAK6637438.1"/>
    <property type="molecule type" value="Genomic_DNA"/>
</dbReference>
<sequence>MFFFRLEYSASLRESFQAFANQKAHGKRRTTIGFQLEKNLFCREPERNREKGSNGQVRKEKSGQVKVERERRGKRKAGRKNLEKNLQVRRVGASPRKVHVQNVSRRRSASSRAFGSGTRAFGWNFPSSSRRTNPELLQYNSYINIRVKEEYSAATIEELLVLHGHQLDCVLLKR</sequence>
<reference evidence="2 3" key="1">
    <citation type="submission" date="2023-09" db="EMBL/GenBank/DDBJ databases">
        <title>Genomes of two closely related lineages of the louse Polyplax serrata with different host specificities.</title>
        <authorList>
            <person name="Martinu J."/>
            <person name="Tarabai H."/>
            <person name="Stefka J."/>
            <person name="Hypsa V."/>
        </authorList>
    </citation>
    <scope>NUCLEOTIDE SEQUENCE [LARGE SCALE GENOMIC DNA]</scope>
    <source>
        <strain evidence="2">98ZLc_SE</strain>
    </source>
</reference>
<gene>
    <name evidence="2" type="ORF">RUM44_007855</name>
</gene>
<accession>A0ABR1BBK4</accession>
<feature type="compositionally biased region" description="Basic and acidic residues" evidence="1">
    <location>
        <begin position="45"/>
        <end position="71"/>
    </location>
</feature>
<evidence type="ECO:0000313" key="2">
    <source>
        <dbReference type="EMBL" id="KAK6637438.1"/>
    </source>
</evidence>
<proteinExistence type="predicted"/>
<organism evidence="2 3">
    <name type="scientific">Polyplax serrata</name>
    <name type="common">Common mouse louse</name>
    <dbReference type="NCBI Taxonomy" id="468196"/>
    <lineage>
        <taxon>Eukaryota</taxon>
        <taxon>Metazoa</taxon>
        <taxon>Ecdysozoa</taxon>
        <taxon>Arthropoda</taxon>
        <taxon>Hexapoda</taxon>
        <taxon>Insecta</taxon>
        <taxon>Pterygota</taxon>
        <taxon>Neoptera</taxon>
        <taxon>Paraneoptera</taxon>
        <taxon>Psocodea</taxon>
        <taxon>Troctomorpha</taxon>
        <taxon>Phthiraptera</taxon>
        <taxon>Anoplura</taxon>
        <taxon>Polyplacidae</taxon>
        <taxon>Polyplax</taxon>
    </lineage>
</organism>
<feature type="compositionally biased region" description="Basic residues" evidence="1">
    <location>
        <begin position="96"/>
        <end position="109"/>
    </location>
</feature>
<keyword evidence="3" id="KW-1185">Reference proteome</keyword>
<dbReference type="Proteomes" id="UP001359485">
    <property type="component" value="Unassembled WGS sequence"/>
</dbReference>
<feature type="region of interest" description="Disordered" evidence="1">
    <location>
        <begin position="45"/>
        <end position="111"/>
    </location>
</feature>
<comment type="caution">
    <text evidence="2">The sequence shown here is derived from an EMBL/GenBank/DDBJ whole genome shotgun (WGS) entry which is preliminary data.</text>
</comment>
<evidence type="ECO:0000313" key="3">
    <source>
        <dbReference type="Proteomes" id="UP001359485"/>
    </source>
</evidence>
<name>A0ABR1BBK4_POLSC</name>
<protein>
    <submittedName>
        <fullName evidence="2">Uncharacterized protein</fullName>
    </submittedName>
</protein>
<evidence type="ECO:0000256" key="1">
    <source>
        <dbReference type="SAM" id="MobiDB-lite"/>
    </source>
</evidence>